<evidence type="ECO:0000313" key="1">
    <source>
        <dbReference type="EMBL" id="CAD9040289.1"/>
    </source>
</evidence>
<name>A0A7S1JDG7_9EUGL</name>
<protein>
    <submittedName>
        <fullName evidence="1">Uncharacterized protein</fullName>
    </submittedName>
</protein>
<dbReference type="AlphaFoldDB" id="A0A7S1JDG7"/>
<gene>
    <name evidence="1" type="ORF">EGYM00392_LOCUS51456</name>
</gene>
<proteinExistence type="predicted"/>
<sequence length="145" mass="16435">MVQSPPSQSPHNPSPLECVFEAFFFIQTDCTSGRCRHGPLAAFGVLPGRLLKTALGRFGASQRPPMSHSQNSELLPYRVKILDWNCRCEGWKPRLEALKLYKTRCVQPSPTEMFRAMLVLAPQSGPLRRPASWRSAWIMLTWLLP</sequence>
<accession>A0A7S1JDG7</accession>
<reference evidence="1" key="1">
    <citation type="submission" date="2021-01" db="EMBL/GenBank/DDBJ databases">
        <authorList>
            <person name="Corre E."/>
            <person name="Pelletier E."/>
            <person name="Niang G."/>
            <person name="Scheremetjew M."/>
            <person name="Finn R."/>
            <person name="Kale V."/>
            <person name="Holt S."/>
            <person name="Cochrane G."/>
            <person name="Meng A."/>
            <person name="Brown T."/>
            <person name="Cohen L."/>
        </authorList>
    </citation>
    <scope>NUCLEOTIDE SEQUENCE</scope>
    <source>
        <strain evidence="1">NIES-381</strain>
    </source>
</reference>
<dbReference type="EMBL" id="HBGA01140047">
    <property type="protein sequence ID" value="CAD9040289.1"/>
    <property type="molecule type" value="Transcribed_RNA"/>
</dbReference>
<organism evidence="1">
    <name type="scientific">Eutreptiella gymnastica</name>
    <dbReference type="NCBI Taxonomy" id="73025"/>
    <lineage>
        <taxon>Eukaryota</taxon>
        <taxon>Discoba</taxon>
        <taxon>Euglenozoa</taxon>
        <taxon>Euglenida</taxon>
        <taxon>Spirocuta</taxon>
        <taxon>Euglenophyceae</taxon>
        <taxon>Eutreptiales</taxon>
        <taxon>Eutreptiaceae</taxon>
        <taxon>Eutreptiella</taxon>
    </lineage>
</organism>